<dbReference type="PANTHER" id="PTHR31293">
    <property type="entry name" value="RNI-LIKE SUPERFAMILY PROTEIN"/>
    <property type="match status" value="1"/>
</dbReference>
<evidence type="ECO:0000313" key="3">
    <source>
        <dbReference type="Proteomes" id="UP000266723"/>
    </source>
</evidence>
<dbReference type="Proteomes" id="UP000266723">
    <property type="component" value="Unassembled WGS sequence"/>
</dbReference>
<sequence>MDSILKKEVVFLMALCFSQLSKHTLIATGYGADYMFDSLISGCPVLEELFLRYGDGPHGSDWIMVVSSRSIKRLTISSVRFLKLDWDLRLWESPIEFNFDYENDVYDDGFGDVTILVAGLSNVKTLHLSPHSLEGLAHKVTDKCGDVCACILQKKEVGECCLWRCQVKVLEITGYGGSSKELKQMGHFLEKLKRLVIVKVGVQQENNNHDLLPEKLSLRRCSVLSDSNFMTRIMDSFYKAISAMSLEEEEPLTLLDVEMISIYEKRKTCGVEYDEEAIHGVVILVTRVTCKGAKVGESEGRALASHQIIGKGMNQEVFKRADLEAFFKALKESGNTLGNTLGYSYAAHTLPSTTDKLLEIFISSYTAASNPDKLLDMFKSAYTATSAKVGESEGRALASHQLIGKGMDHEVFKRADLEAFFKALKESSNTLGNTLRYSYAAHTLPSTTDKLLDIFKTSYTTDSNPSNTDKLLDMFKIAYTTTRESLLEPEPEEVAEETPSLVEKEANNKIIYYSIK</sequence>
<reference evidence="2 3" key="1">
    <citation type="journal article" date="2020" name="BMC Genomics">
        <title>Intraspecific diversification of the crop wild relative Brassica cretica Lam. using demographic model selection.</title>
        <authorList>
            <person name="Kioukis A."/>
            <person name="Michalopoulou V.A."/>
            <person name="Briers L."/>
            <person name="Pirintsos S."/>
            <person name="Studholme D.J."/>
            <person name="Pavlidis P."/>
            <person name="Sarris P.F."/>
        </authorList>
    </citation>
    <scope>NUCLEOTIDE SEQUENCE [LARGE SCALE GENOMIC DNA]</scope>
    <source>
        <strain evidence="3">cv. PFS-1207/04</strain>
    </source>
</reference>
<proteinExistence type="predicted"/>
<evidence type="ECO:0000259" key="1">
    <source>
        <dbReference type="SMART" id="SM00579"/>
    </source>
</evidence>
<dbReference type="PANTHER" id="PTHR31293:SF12">
    <property type="entry name" value="RNI-LIKE SUPERFAMILY PROTEIN"/>
    <property type="match status" value="1"/>
</dbReference>
<evidence type="ECO:0000313" key="2">
    <source>
        <dbReference type="EMBL" id="KAF3527785.1"/>
    </source>
</evidence>
<dbReference type="SMART" id="SM00579">
    <property type="entry name" value="FBD"/>
    <property type="match status" value="1"/>
</dbReference>
<dbReference type="SUPFAM" id="SSF52047">
    <property type="entry name" value="RNI-like"/>
    <property type="match status" value="1"/>
</dbReference>
<protein>
    <recommendedName>
        <fullName evidence="1">FBD domain-containing protein</fullName>
    </recommendedName>
</protein>
<dbReference type="EMBL" id="QGKV02001507">
    <property type="protein sequence ID" value="KAF3527785.1"/>
    <property type="molecule type" value="Genomic_DNA"/>
</dbReference>
<accession>A0ABQ7B6F9</accession>
<name>A0ABQ7B6F9_BRACR</name>
<dbReference type="InterPro" id="IPR055294">
    <property type="entry name" value="FBL60-like"/>
</dbReference>
<gene>
    <name evidence="2" type="ORF">DY000_02040303</name>
</gene>
<feature type="domain" description="FBD" evidence="1">
    <location>
        <begin position="160"/>
        <end position="230"/>
    </location>
</feature>
<dbReference type="InterPro" id="IPR006566">
    <property type="entry name" value="FBD"/>
</dbReference>
<comment type="caution">
    <text evidence="2">The sequence shown here is derived from an EMBL/GenBank/DDBJ whole genome shotgun (WGS) entry which is preliminary data.</text>
</comment>
<keyword evidence="3" id="KW-1185">Reference proteome</keyword>
<organism evidence="2 3">
    <name type="scientific">Brassica cretica</name>
    <name type="common">Mustard</name>
    <dbReference type="NCBI Taxonomy" id="69181"/>
    <lineage>
        <taxon>Eukaryota</taxon>
        <taxon>Viridiplantae</taxon>
        <taxon>Streptophyta</taxon>
        <taxon>Embryophyta</taxon>
        <taxon>Tracheophyta</taxon>
        <taxon>Spermatophyta</taxon>
        <taxon>Magnoliopsida</taxon>
        <taxon>eudicotyledons</taxon>
        <taxon>Gunneridae</taxon>
        <taxon>Pentapetalae</taxon>
        <taxon>rosids</taxon>
        <taxon>malvids</taxon>
        <taxon>Brassicales</taxon>
        <taxon>Brassicaceae</taxon>
        <taxon>Brassiceae</taxon>
        <taxon>Brassica</taxon>
    </lineage>
</organism>